<comment type="caution">
    <text evidence="3">The sequence shown here is derived from an EMBL/GenBank/DDBJ whole genome shotgun (WGS) entry which is preliminary data.</text>
</comment>
<sequence length="497" mass="58099">MRFENSKAQNNCYINSVLHIYLRVHQIKEGLERILSRTTEDKCPSKISEYGGESLRAFTALMEVVEKAYEDPDAIVPMNSFRKILGNAYPHTFKYGATGDAQTFFSWLHQLFTQNLPGKQEISDIVKETYEMELIKFGFGNESSFDDEAKKSFWYTVPMYSVIPELENRYSKFPEDLLQNVQGKFVDLVKATSCYDKKGQKEALRAVCRGTKMPEISISVDFLQPPKILTFYLEYQNYFDNINMTQLFKDEELIEDSFATRVKLIHLLPQEFSLDILCQDTRIGQDECSLEVSYDSFKDNPQNVFYTLKSFIGYYGCHYMSFIFEDGTWFLCEDTRVKSIGDFDEMRIYIEKCKIIPYLVFYERVYRKEEEKLAKLELSTESTNDWEISSADKKDAIKTKSPLGISGFDTKASKPTKEDNKKSDDESEYYEDKKGYEYDSSDGELYCSIYKGYQYCRRGKSKIYLEENNMDDLLKPNQYRKLVSDRRSMKGASHKFV</sequence>
<dbReference type="Gene3D" id="3.90.70.10">
    <property type="entry name" value="Cysteine proteinases"/>
    <property type="match status" value="1"/>
</dbReference>
<dbReference type="SUPFAM" id="SSF54001">
    <property type="entry name" value="Cysteine proteinases"/>
    <property type="match status" value="1"/>
</dbReference>
<evidence type="ECO:0000313" key="3">
    <source>
        <dbReference type="EMBL" id="CAI2359705.1"/>
    </source>
</evidence>
<evidence type="ECO:0000256" key="1">
    <source>
        <dbReference type="SAM" id="MobiDB-lite"/>
    </source>
</evidence>
<feature type="compositionally biased region" description="Basic and acidic residues" evidence="1">
    <location>
        <begin position="411"/>
        <end position="428"/>
    </location>
</feature>
<dbReference type="GO" id="GO:0004843">
    <property type="term" value="F:cysteine-type deubiquitinase activity"/>
    <property type="evidence" value="ECO:0007669"/>
    <property type="project" value="InterPro"/>
</dbReference>
<reference evidence="3" key="1">
    <citation type="submission" date="2023-07" db="EMBL/GenBank/DDBJ databases">
        <authorList>
            <consortium name="AG Swart"/>
            <person name="Singh M."/>
            <person name="Singh A."/>
            <person name="Seah K."/>
            <person name="Emmerich C."/>
        </authorList>
    </citation>
    <scope>NUCLEOTIDE SEQUENCE</scope>
    <source>
        <strain evidence="3">DP1</strain>
    </source>
</reference>
<gene>
    <name evidence="3" type="ORF">ECRASSUSDP1_LOCUS998</name>
</gene>
<feature type="region of interest" description="Disordered" evidence="1">
    <location>
        <begin position="406"/>
        <end position="428"/>
    </location>
</feature>
<protein>
    <recommendedName>
        <fullName evidence="2">USP domain-containing protein</fullName>
    </recommendedName>
</protein>
<name>A0AAD1U1N1_EUPCR</name>
<dbReference type="PROSITE" id="PS50235">
    <property type="entry name" value="USP_3"/>
    <property type="match status" value="1"/>
</dbReference>
<dbReference type="InterPro" id="IPR028889">
    <property type="entry name" value="USP"/>
</dbReference>
<dbReference type="AlphaFoldDB" id="A0AAD1U1N1"/>
<dbReference type="InterPro" id="IPR038765">
    <property type="entry name" value="Papain-like_cys_pep_sf"/>
</dbReference>
<organism evidence="3 4">
    <name type="scientific">Euplotes crassus</name>
    <dbReference type="NCBI Taxonomy" id="5936"/>
    <lineage>
        <taxon>Eukaryota</taxon>
        <taxon>Sar</taxon>
        <taxon>Alveolata</taxon>
        <taxon>Ciliophora</taxon>
        <taxon>Intramacronucleata</taxon>
        <taxon>Spirotrichea</taxon>
        <taxon>Hypotrichia</taxon>
        <taxon>Euplotida</taxon>
        <taxon>Euplotidae</taxon>
        <taxon>Moneuplotes</taxon>
    </lineage>
</organism>
<keyword evidence="4" id="KW-1185">Reference proteome</keyword>
<proteinExistence type="predicted"/>
<dbReference type="Proteomes" id="UP001295684">
    <property type="component" value="Unassembled WGS sequence"/>
</dbReference>
<evidence type="ECO:0000313" key="4">
    <source>
        <dbReference type="Proteomes" id="UP001295684"/>
    </source>
</evidence>
<dbReference type="InterPro" id="IPR001394">
    <property type="entry name" value="Peptidase_C19_UCH"/>
</dbReference>
<feature type="domain" description="USP" evidence="2">
    <location>
        <begin position="1"/>
        <end position="365"/>
    </location>
</feature>
<dbReference type="GO" id="GO:0016579">
    <property type="term" value="P:protein deubiquitination"/>
    <property type="evidence" value="ECO:0007669"/>
    <property type="project" value="InterPro"/>
</dbReference>
<dbReference type="Pfam" id="PF00443">
    <property type="entry name" value="UCH"/>
    <property type="match status" value="1"/>
</dbReference>
<accession>A0AAD1U1N1</accession>
<dbReference type="EMBL" id="CAMPGE010000940">
    <property type="protein sequence ID" value="CAI2359705.1"/>
    <property type="molecule type" value="Genomic_DNA"/>
</dbReference>
<evidence type="ECO:0000259" key="2">
    <source>
        <dbReference type="PROSITE" id="PS50235"/>
    </source>
</evidence>